<feature type="transmembrane region" description="Helical" evidence="1">
    <location>
        <begin position="12"/>
        <end position="30"/>
    </location>
</feature>
<proteinExistence type="predicted"/>
<dbReference type="AlphaFoldDB" id="A0A327XZR4"/>
<organism evidence="2 3">
    <name type="scientific">Paranoxybacillus vitaminiphilus</name>
    <dbReference type="NCBI Taxonomy" id="581036"/>
    <lineage>
        <taxon>Bacteria</taxon>
        <taxon>Bacillati</taxon>
        <taxon>Bacillota</taxon>
        <taxon>Bacilli</taxon>
        <taxon>Bacillales</taxon>
        <taxon>Anoxybacillaceae</taxon>
        <taxon>Paranoxybacillus</taxon>
    </lineage>
</organism>
<dbReference type="Proteomes" id="UP000248555">
    <property type="component" value="Unassembled WGS sequence"/>
</dbReference>
<keyword evidence="1" id="KW-0472">Membrane</keyword>
<feature type="transmembrane region" description="Helical" evidence="1">
    <location>
        <begin position="123"/>
        <end position="143"/>
    </location>
</feature>
<comment type="caution">
    <text evidence="2">The sequence shown here is derived from an EMBL/GenBank/DDBJ whole genome shotgun (WGS) entry which is preliminary data.</text>
</comment>
<reference evidence="2 3" key="1">
    <citation type="submission" date="2018-06" db="EMBL/GenBank/DDBJ databases">
        <title>Genomic Encyclopedia of Type Strains, Phase III (KMG-III): the genomes of soil and plant-associated and newly described type strains.</title>
        <authorList>
            <person name="Whitman W."/>
        </authorList>
    </citation>
    <scope>NUCLEOTIDE SEQUENCE [LARGE SCALE GENOMIC DNA]</scope>
    <source>
        <strain evidence="2 3">CGMCC 1.8979</strain>
    </source>
</reference>
<name>A0A327XZR4_9BACL</name>
<feature type="transmembrane region" description="Helical" evidence="1">
    <location>
        <begin position="36"/>
        <end position="57"/>
    </location>
</feature>
<sequence length="148" mass="17399">MEETKYIKINFYLLLGILPLSIVGYLFAVYKENLFFLYEWSLTLLIVVSIILSIIGIIKNEGNSKWISLSYFAFLVQFSVLCLFLGPFTFYSVIFVFYVTTFITIFIFVITIRKIDKFKFIPLLLLTLSIIFTIYVIFLNALWGTNWM</sequence>
<dbReference type="OrthoDB" id="2453278at2"/>
<evidence type="ECO:0000313" key="3">
    <source>
        <dbReference type="Proteomes" id="UP000248555"/>
    </source>
</evidence>
<protein>
    <submittedName>
        <fullName evidence="2">Uncharacterized protein</fullName>
    </submittedName>
</protein>
<keyword evidence="1" id="KW-1133">Transmembrane helix</keyword>
<evidence type="ECO:0000313" key="2">
    <source>
        <dbReference type="EMBL" id="RAK14270.1"/>
    </source>
</evidence>
<feature type="transmembrane region" description="Helical" evidence="1">
    <location>
        <begin position="92"/>
        <end position="111"/>
    </location>
</feature>
<gene>
    <name evidence="2" type="ORF">B0I26_13013</name>
</gene>
<keyword evidence="3" id="KW-1185">Reference proteome</keyword>
<feature type="transmembrane region" description="Helical" evidence="1">
    <location>
        <begin position="69"/>
        <end position="86"/>
    </location>
</feature>
<dbReference type="EMBL" id="QLMH01000030">
    <property type="protein sequence ID" value="RAK14270.1"/>
    <property type="molecule type" value="Genomic_DNA"/>
</dbReference>
<keyword evidence="1" id="KW-0812">Transmembrane</keyword>
<accession>A0A327XZR4</accession>
<evidence type="ECO:0000256" key="1">
    <source>
        <dbReference type="SAM" id="Phobius"/>
    </source>
</evidence>